<dbReference type="GO" id="GO:0016787">
    <property type="term" value="F:hydrolase activity"/>
    <property type="evidence" value="ECO:0007669"/>
    <property type="project" value="UniProtKB-KW"/>
</dbReference>
<dbReference type="Gene3D" id="3.40.960.10">
    <property type="entry name" value="VSR Endonuclease"/>
    <property type="match status" value="1"/>
</dbReference>
<keyword evidence="8" id="KW-1185">Reference proteome</keyword>
<keyword evidence="2 7" id="KW-0255">Endonuclease</keyword>
<dbReference type="CDD" id="cd00221">
    <property type="entry name" value="Vsr"/>
    <property type="match status" value="1"/>
</dbReference>
<evidence type="ECO:0000256" key="5">
    <source>
        <dbReference type="ARBA" id="ARBA00023204"/>
    </source>
</evidence>
<dbReference type="PIRSF" id="PIRSF018267">
    <property type="entry name" value="VSR_endonuc"/>
    <property type="match status" value="1"/>
</dbReference>
<dbReference type="EMBL" id="NPKI01000015">
    <property type="protein sequence ID" value="PAQ02480.1"/>
    <property type="molecule type" value="Genomic_DNA"/>
</dbReference>
<protein>
    <submittedName>
        <fullName evidence="7">Very short patch repair endonuclease</fullName>
    </submittedName>
</protein>
<dbReference type="NCBIfam" id="TIGR00632">
    <property type="entry name" value="vsr"/>
    <property type="match status" value="1"/>
</dbReference>
<dbReference type="GO" id="GO:0004519">
    <property type="term" value="F:endonuclease activity"/>
    <property type="evidence" value="ECO:0007669"/>
    <property type="project" value="UniProtKB-KW"/>
</dbReference>
<evidence type="ECO:0000256" key="6">
    <source>
        <dbReference type="ARBA" id="ARBA00029466"/>
    </source>
</evidence>
<dbReference type="GO" id="GO:0006298">
    <property type="term" value="P:mismatch repair"/>
    <property type="evidence" value="ECO:0007669"/>
    <property type="project" value="InterPro"/>
</dbReference>
<keyword evidence="3" id="KW-0227">DNA damage</keyword>
<evidence type="ECO:0000256" key="1">
    <source>
        <dbReference type="ARBA" id="ARBA00022722"/>
    </source>
</evidence>
<keyword evidence="5" id="KW-0234">DNA repair</keyword>
<keyword evidence="1" id="KW-0540">Nuclease</keyword>
<dbReference type="Pfam" id="PF03852">
    <property type="entry name" value="Vsr"/>
    <property type="match status" value="1"/>
</dbReference>
<dbReference type="Proteomes" id="UP000216215">
    <property type="component" value="Unassembled WGS sequence"/>
</dbReference>
<gene>
    <name evidence="7" type="ORF">CIT25_11345</name>
</gene>
<sequence length="122" mass="14184">MARIRGKATRPELLVRQTVRALGIGYRLNRRDLPGSPDLVFMGRKKVIFVHGCFWHQHGCKLTGKAPQKRAEYWAPKLKRNVKRDQEAQQRLEELGYRALTIWECEVSSPSLPERIAKFLKT</sequence>
<evidence type="ECO:0000256" key="2">
    <source>
        <dbReference type="ARBA" id="ARBA00022759"/>
    </source>
</evidence>
<comment type="caution">
    <text evidence="7">The sequence shown here is derived from an EMBL/GenBank/DDBJ whole genome shotgun (WGS) entry which is preliminary data.</text>
</comment>
<organism evidence="7 8">
    <name type="scientific">Mesorhizobium mediterraneum</name>
    <dbReference type="NCBI Taxonomy" id="43617"/>
    <lineage>
        <taxon>Bacteria</taxon>
        <taxon>Pseudomonadati</taxon>
        <taxon>Pseudomonadota</taxon>
        <taxon>Alphaproteobacteria</taxon>
        <taxon>Hyphomicrobiales</taxon>
        <taxon>Phyllobacteriaceae</taxon>
        <taxon>Mesorhizobium</taxon>
    </lineage>
</organism>
<evidence type="ECO:0000313" key="8">
    <source>
        <dbReference type="Proteomes" id="UP000216215"/>
    </source>
</evidence>
<comment type="similarity">
    <text evidence="6">Belongs to the Vsr family.</text>
</comment>
<name>A0AB36RCX4_9HYPH</name>
<reference evidence="8" key="1">
    <citation type="submission" date="2017-08" db="EMBL/GenBank/DDBJ databases">
        <title>Mesorhizobium wenxinae sp. nov., a novel rhizobial species isolated from root nodules of chickpea (Cicer arietinum L.).</title>
        <authorList>
            <person name="Zhang J."/>
        </authorList>
    </citation>
    <scope>NUCLEOTIDE SEQUENCE [LARGE SCALE GENOMIC DNA]</scope>
    <source>
        <strain evidence="8">USDA 3392</strain>
    </source>
</reference>
<evidence type="ECO:0000256" key="3">
    <source>
        <dbReference type="ARBA" id="ARBA00022763"/>
    </source>
</evidence>
<dbReference type="InterPro" id="IPR011335">
    <property type="entry name" value="Restrct_endonuc-II-like"/>
</dbReference>
<dbReference type="SUPFAM" id="SSF52980">
    <property type="entry name" value="Restriction endonuclease-like"/>
    <property type="match status" value="1"/>
</dbReference>
<proteinExistence type="inferred from homology"/>
<keyword evidence="4" id="KW-0378">Hydrolase</keyword>
<evidence type="ECO:0000256" key="4">
    <source>
        <dbReference type="ARBA" id="ARBA00022801"/>
    </source>
</evidence>
<dbReference type="InterPro" id="IPR004603">
    <property type="entry name" value="DNA_mismatch_endonuc_vsr"/>
</dbReference>
<dbReference type="AlphaFoldDB" id="A0AB36RCX4"/>
<evidence type="ECO:0000313" key="7">
    <source>
        <dbReference type="EMBL" id="PAQ02480.1"/>
    </source>
</evidence>
<accession>A0AB36RCX4</accession>